<evidence type="ECO:0000313" key="2">
    <source>
        <dbReference type="EMBL" id="SMF77149.1"/>
    </source>
</evidence>
<reference evidence="3" key="1">
    <citation type="submission" date="2017-04" db="EMBL/GenBank/DDBJ databases">
        <authorList>
            <person name="Varghese N."/>
            <person name="Submissions S."/>
        </authorList>
    </citation>
    <scope>NUCLEOTIDE SEQUENCE [LARGE SCALE GENOMIC DNA]</scope>
    <source>
        <strain evidence="3">Dd16</strain>
    </source>
</reference>
<proteinExistence type="predicted"/>
<dbReference type="EMBL" id="LT840185">
    <property type="protein sequence ID" value="SMF77149.1"/>
    <property type="molecule type" value="Genomic_DNA"/>
</dbReference>
<organism evidence="2 3">
    <name type="scientific">Allosphingosinicella indica</name>
    <dbReference type="NCBI Taxonomy" id="941907"/>
    <lineage>
        <taxon>Bacteria</taxon>
        <taxon>Pseudomonadati</taxon>
        <taxon>Pseudomonadota</taxon>
        <taxon>Alphaproteobacteria</taxon>
        <taxon>Sphingomonadales</taxon>
        <taxon>Sphingomonadaceae</taxon>
        <taxon>Allosphingosinicella</taxon>
    </lineage>
</organism>
<gene>
    <name evidence="2" type="ORF">SAMN06295910_2546</name>
</gene>
<dbReference type="STRING" id="941907.SAMN06295910_2546"/>
<evidence type="ECO:0000256" key="1">
    <source>
        <dbReference type="SAM" id="SignalP"/>
    </source>
</evidence>
<keyword evidence="3" id="KW-1185">Reference proteome</keyword>
<dbReference type="RefSeq" id="WP_085219101.1">
    <property type="nucleotide sequence ID" value="NZ_LT840185.1"/>
</dbReference>
<name>A0A1X7GZC1_9SPHN</name>
<dbReference type="Proteomes" id="UP000192934">
    <property type="component" value="Chromosome I"/>
</dbReference>
<sequence length="130" mass="14078">MKRLAALLLIAAVAAPAAAVGLGPLAKQGITDGDGKAFYLTVMNPYDRPAEFFAYPVGLDDEARQERVAIVPDRVRLGSKQNRSILVIARGLAPGETYQFRVCAEREMPEQGTVHARVCSKLSARRIAAR</sequence>
<accession>A0A1X7GZC1</accession>
<keyword evidence="1" id="KW-0732">Signal</keyword>
<protein>
    <submittedName>
        <fullName evidence="2">Uncharacterized protein</fullName>
    </submittedName>
</protein>
<dbReference type="AlphaFoldDB" id="A0A1X7GZC1"/>
<dbReference type="OrthoDB" id="7596462at2"/>
<evidence type="ECO:0000313" key="3">
    <source>
        <dbReference type="Proteomes" id="UP000192934"/>
    </source>
</evidence>
<feature type="chain" id="PRO_5010875374" evidence="1">
    <location>
        <begin position="20"/>
        <end position="130"/>
    </location>
</feature>
<feature type="signal peptide" evidence="1">
    <location>
        <begin position="1"/>
        <end position="19"/>
    </location>
</feature>